<organism evidence="1 2">
    <name type="scientific">Conchiformibius steedae</name>
    <dbReference type="NCBI Taxonomy" id="153493"/>
    <lineage>
        <taxon>Bacteria</taxon>
        <taxon>Pseudomonadati</taxon>
        <taxon>Pseudomonadota</taxon>
        <taxon>Betaproteobacteria</taxon>
        <taxon>Neisseriales</taxon>
        <taxon>Neisseriaceae</taxon>
        <taxon>Conchiformibius</taxon>
    </lineage>
</organism>
<evidence type="ECO:0000313" key="2">
    <source>
        <dbReference type="Proteomes" id="UP000269923"/>
    </source>
</evidence>
<dbReference type="Proteomes" id="UP000269923">
    <property type="component" value="Unassembled WGS sequence"/>
</dbReference>
<name>A0A3P2A3G6_9NEIS</name>
<gene>
    <name evidence="1" type="ORF">EII21_08435</name>
</gene>
<evidence type="ECO:0000313" key="1">
    <source>
        <dbReference type="EMBL" id="RRD89525.1"/>
    </source>
</evidence>
<keyword evidence="2" id="KW-1185">Reference proteome</keyword>
<dbReference type="EMBL" id="RQYC01000014">
    <property type="protein sequence ID" value="RRD89525.1"/>
    <property type="molecule type" value="Genomic_DNA"/>
</dbReference>
<dbReference type="RefSeq" id="WP_124795575.1">
    <property type="nucleotide sequence ID" value="NZ_CAMIGD010000272.1"/>
</dbReference>
<protein>
    <submittedName>
        <fullName evidence="1">Uncharacterized protein</fullName>
    </submittedName>
</protein>
<sequence>MPETVSIAILMMYKYLLSICFSVALLSACSVVEVFKPVPYDEPQSGELAYIRLRGATNNTRIYPEQNCIPYGWQNKLARVVTRVPEFNGSISSLNTVRDLNLPKPPKGLGKAKRDFVEFKVKAGQPFTFNTDFYNNGSLSCYIAQTFVPKAGEYYELTHRGSYIQGHKAYCSLTLERFGIDGNGQYFSIPLNAKPAVSCPKN</sequence>
<comment type="caution">
    <text evidence="1">The sequence shown here is derived from an EMBL/GenBank/DDBJ whole genome shotgun (WGS) entry which is preliminary data.</text>
</comment>
<dbReference type="AlphaFoldDB" id="A0A3P2A3G6"/>
<proteinExistence type="predicted"/>
<accession>A0A3P2A3G6</accession>
<reference evidence="1 2" key="1">
    <citation type="submission" date="2018-11" db="EMBL/GenBank/DDBJ databases">
        <title>Genomes From Bacteria Associated with the Canine Oral Cavity: a Test Case for Automated Genome-Based Taxonomic Assignment.</title>
        <authorList>
            <person name="Coil D.A."/>
            <person name="Jospin G."/>
            <person name="Darling A.E."/>
            <person name="Wallis C."/>
            <person name="Davis I.J."/>
            <person name="Harris S."/>
            <person name="Eisen J.A."/>
            <person name="Holcombe L.J."/>
            <person name="O'Flynn C."/>
        </authorList>
    </citation>
    <scope>NUCLEOTIDE SEQUENCE [LARGE SCALE GENOMIC DNA]</scope>
    <source>
        <strain evidence="1 2">COT-280</strain>
    </source>
</reference>